<sequence>MRLVFSSRSQFRLKLTFSRLFGFYIIHYPSYITCKCISYTDLHSTKRCMSPPVFTPQVTELPAQIRRTGFHHYICFKNTIAVLLICRYKIWIG</sequence>
<dbReference type="Proteomes" id="UP000824782">
    <property type="component" value="Unassembled WGS sequence"/>
</dbReference>
<keyword evidence="2" id="KW-1185">Reference proteome</keyword>
<comment type="caution">
    <text evidence="1">The sequence shown here is derived from an EMBL/GenBank/DDBJ whole genome shotgun (WGS) entry which is preliminary data.</text>
</comment>
<name>A0AAV7BLN3_ENGPU</name>
<evidence type="ECO:0000313" key="2">
    <source>
        <dbReference type="Proteomes" id="UP000824782"/>
    </source>
</evidence>
<reference evidence="1" key="1">
    <citation type="thesis" date="2020" institute="ProQuest LLC" country="789 East Eisenhower Parkway, Ann Arbor, MI, USA">
        <title>Comparative Genomics and Chromosome Evolution.</title>
        <authorList>
            <person name="Mudd A.B."/>
        </authorList>
    </citation>
    <scope>NUCLEOTIDE SEQUENCE</scope>
    <source>
        <strain evidence="1">237g6f4</strain>
        <tissue evidence="1">Blood</tissue>
    </source>
</reference>
<evidence type="ECO:0000313" key="1">
    <source>
        <dbReference type="EMBL" id="KAG8573414.1"/>
    </source>
</evidence>
<dbReference type="AlphaFoldDB" id="A0AAV7BLN3"/>
<organism evidence="1 2">
    <name type="scientific">Engystomops pustulosus</name>
    <name type="common">Tungara frog</name>
    <name type="synonym">Physalaemus pustulosus</name>
    <dbReference type="NCBI Taxonomy" id="76066"/>
    <lineage>
        <taxon>Eukaryota</taxon>
        <taxon>Metazoa</taxon>
        <taxon>Chordata</taxon>
        <taxon>Craniata</taxon>
        <taxon>Vertebrata</taxon>
        <taxon>Euteleostomi</taxon>
        <taxon>Amphibia</taxon>
        <taxon>Batrachia</taxon>
        <taxon>Anura</taxon>
        <taxon>Neobatrachia</taxon>
        <taxon>Hyloidea</taxon>
        <taxon>Leptodactylidae</taxon>
        <taxon>Leiuperinae</taxon>
        <taxon>Engystomops</taxon>
    </lineage>
</organism>
<dbReference type="EMBL" id="WNYA01000005">
    <property type="protein sequence ID" value="KAG8573414.1"/>
    <property type="molecule type" value="Genomic_DNA"/>
</dbReference>
<accession>A0AAV7BLN3</accession>
<protein>
    <submittedName>
        <fullName evidence="1">Uncharacterized protein</fullName>
    </submittedName>
</protein>
<gene>
    <name evidence="1" type="ORF">GDO81_012396</name>
</gene>
<proteinExistence type="predicted"/>